<sequence>MEKKDEAILALQTSTQELRAEKLDLSRQVFEAREAAKYAEKHLKFQQKEVTRLVAEAKKTQESFGSRLALRKKAYEDALDNLRT</sequence>
<accession>A0A4Z1PAT8</accession>
<evidence type="ECO:0000313" key="1">
    <source>
        <dbReference type="EMBL" id="TID25298.1"/>
    </source>
</evidence>
<proteinExistence type="predicted"/>
<name>A0A4Z1PAT8_9PEZI</name>
<gene>
    <name evidence="1" type="ORF">E6O75_ATG04503</name>
</gene>
<dbReference type="EMBL" id="SNSC02000004">
    <property type="protein sequence ID" value="TID25298.1"/>
    <property type="molecule type" value="Genomic_DNA"/>
</dbReference>
<dbReference type="AlphaFoldDB" id="A0A4Z1PAT8"/>
<keyword evidence="2" id="KW-1185">Reference proteome</keyword>
<evidence type="ECO:0000313" key="2">
    <source>
        <dbReference type="Proteomes" id="UP000298493"/>
    </source>
</evidence>
<dbReference type="Proteomes" id="UP000298493">
    <property type="component" value="Unassembled WGS sequence"/>
</dbReference>
<comment type="caution">
    <text evidence="1">The sequence shown here is derived from an EMBL/GenBank/DDBJ whole genome shotgun (WGS) entry which is preliminary data.</text>
</comment>
<protein>
    <submittedName>
        <fullName evidence="1">Uncharacterized protein</fullName>
    </submittedName>
</protein>
<organism evidence="1 2">
    <name type="scientific">Venturia nashicola</name>
    <dbReference type="NCBI Taxonomy" id="86259"/>
    <lineage>
        <taxon>Eukaryota</taxon>
        <taxon>Fungi</taxon>
        <taxon>Dikarya</taxon>
        <taxon>Ascomycota</taxon>
        <taxon>Pezizomycotina</taxon>
        <taxon>Dothideomycetes</taxon>
        <taxon>Pleosporomycetidae</taxon>
        <taxon>Venturiales</taxon>
        <taxon>Venturiaceae</taxon>
        <taxon>Venturia</taxon>
    </lineage>
</organism>
<reference evidence="1 2" key="1">
    <citation type="submission" date="2019-04" db="EMBL/GenBank/DDBJ databases">
        <title>High contiguity whole genome sequence and gene annotation resource for two Venturia nashicola isolates.</title>
        <authorList>
            <person name="Prokchorchik M."/>
            <person name="Won K."/>
            <person name="Lee Y."/>
            <person name="Choi E.D."/>
            <person name="Segonzac C."/>
            <person name="Sohn K.H."/>
        </authorList>
    </citation>
    <scope>NUCLEOTIDE SEQUENCE [LARGE SCALE GENOMIC DNA]</scope>
    <source>
        <strain evidence="1 2">PRI2</strain>
    </source>
</reference>